<accession>A0A1E1L163</accession>
<evidence type="ECO:0000313" key="3">
    <source>
        <dbReference type="Proteomes" id="UP000178912"/>
    </source>
</evidence>
<dbReference type="OrthoDB" id="3924768at2759"/>
<organism evidence="2 3">
    <name type="scientific">Rhynchosporium agropyri</name>
    <dbReference type="NCBI Taxonomy" id="914238"/>
    <lineage>
        <taxon>Eukaryota</taxon>
        <taxon>Fungi</taxon>
        <taxon>Dikarya</taxon>
        <taxon>Ascomycota</taxon>
        <taxon>Pezizomycotina</taxon>
        <taxon>Leotiomycetes</taxon>
        <taxon>Helotiales</taxon>
        <taxon>Ploettnerulaceae</taxon>
        <taxon>Rhynchosporium</taxon>
    </lineage>
</organism>
<gene>
    <name evidence="2" type="ORF">RAG0_10094</name>
</gene>
<dbReference type="AlphaFoldDB" id="A0A1E1L163"/>
<proteinExistence type="predicted"/>
<protein>
    <submittedName>
        <fullName evidence="2">Uncharacterized protein</fullName>
    </submittedName>
</protein>
<dbReference type="EMBL" id="FJUX01000061">
    <property type="protein sequence ID" value="CZT03284.1"/>
    <property type="molecule type" value="Genomic_DNA"/>
</dbReference>
<keyword evidence="3" id="KW-1185">Reference proteome</keyword>
<evidence type="ECO:0000313" key="2">
    <source>
        <dbReference type="EMBL" id="CZT03284.1"/>
    </source>
</evidence>
<feature type="region of interest" description="Disordered" evidence="1">
    <location>
        <begin position="44"/>
        <end position="78"/>
    </location>
</feature>
<reference evidence="3" key="1">
    <citation type="submission" date="2016-03" db="EMBL/GenBank/DDBJ databases">
        <authorList>
            <person name="Guldener U."/>
        </authorList>
    </citation>
    <scope>NUCLEOTIDE SEQUENCE [LARGE SCALE GENOMIC DNA]</scope>
    <source>
        <strain evidence="3">04CH-RAC-A.6.1</strain>
    </source>
</reference>
<name>A0A1E1L163_9HELO</name>
<evidence type="ECO:0000256" key="1">
    <source>
        <dbReference type="SAM" id="MobiDB-lite"/>
    </source>
</evidence>
<dbReference type="Proteomes" id="UP000178912">
    <property type="component" value="Unassembled WGS sequence"/>
</dbReference>
<sequence length="377" mass="42468">MDQKQTFEGILPSTGNDLTGSTTLYHIYHTCPYTNYYSIHTESDSNTPLNQYPGPIPGTENQKKSAKKVRKARALDNPRCDPRTETSPYFLHLPTVYGKSPPYTLRQGGRKTAPTACLLHCSGWFKTWKIEFSDALALPGIIDGRGVVNMKYGTKKGIDGTFQGYEVRSKRYLGESGKAWHKLQADQDEKVEGLTEKLVPEEVVTLQWTAPFSSRTREYGFRWRGFEFVWKGTQTFKSSKKFFRPFLRYNNLKLVVFVPEQNGEKAKEVILARYASIAADRKSGRLEVYQHVIDRFLSEAAPTLQQYEPTASVVPSRIGHQEISVDGKDLISESSVRASQRLADVVMGTAMSMIIAEFTKRQILVGVILAIVGNFDG</sequence>